<evidence type="ECO:0000256" key="2">
    <source>
        <dbReference type="ARBA" id="ARBA00006840"/>
    </source>
</evidence>
<comment type="similarity">
    <text evidence="2">Belongs to the tetraspanin (TM4SF) family.</text>
</comment>
<evidence type="ECO:0000256" key="6">
    <source>
        <dbReference type="SAM" id="Phobius"/>
    </source>
</evidence>
<dbReference type="Proteomes" id="UP001177140">
    <property type="component" value="Unassembled WGS sequence"/>
</dbReference>
<organism evidence="7 8">
    <name type="scientific">Papaver nudicaule</name>
    <name type="common">Iceland poppy</name>
    <dbReference type="NCBI Taxonomy" id="74823"/>
    <lineage>
        <taxon>Eukaryota</taxon>
        <taxon>Viridiplantae</taxon>
        <taxon>Streptophyta</taxon>
        <taxon>Embryophyta</taxon>
        <taxon>Tracheophyta</taxon>
        <taxon>Spermatophyta</taxon>
        <taxon>Magnoliopsida</taxon>
        <taxon>Ranunculales</taxon>
        <taxon>Papaveraceae</taxon>
        <taxon>Papaveroideae</taxon>
        <taxon>Papaver</taxon>
    </lineage>
</organism>
<dbReference type="Pfam" id="PF00335">
    <property type="entry name" value="Tetraspanin"/>
    <property type="match status" value="1"/>
</dbReference>
<keyword evidence="4 6" id="KW-1133">Transmembrane helix</keyword>
<name>A0AA41VT82_PAPNU</name>
<feature type="transmembrane region" description="Helical" evidence="6">
    <location>
        <begin position="70"/>
        <end position="94"/>
    </location>
</feature>
<dbReference type="InterPro" id="IPR018499">
    <property type="entry name" value="Tetraspanin/Peripherin"/>
</dbReference>
<proteinExistence type="inferred from homology"/>
<reference evidence="7" key="1">
    <citation type="submission" date="2022-03" db="EMBL/GenBank/DDBJ databases">
        <title>A functionally conserved STORR gene fusion in Papaver species that diverged 16.8 million years ago.</title>
        <authorList>
            <person name="Catania T."/>
        </authorList>
    </citation>
    <scope>NUCLEOTIDE SEQUENCE</scope>
    <source>
        <strain evidence="7">S-191538</strain>
    </source>
</reference>
<evidence type="ECO:0008006" key="9">
    <source>
        <dbReference type="Google" id="ProtNLM"/>
    </source>
</evidence>
<dbReference type="EMBL" id="JAJJMA010286497">
    <property type="protein sequence ID" value="MCL7046855.1"/>
    <property type="molecule type" value="Genomic_DNA"/>
</dbReference>
<evidence type="ECO:0000313" key="8">
    <source>
        <dbReference type="Proteomes" id="UP001177140"/>
    </source>
</evidence>
<evidence type="ECO:0000256" key="3">
    <source>
        <dbReference type="ARBA" id="ARBA00022692"/>
    </source>
</evidence>
<evidence type="ECO:0000256" key="5">
    <source>
        <dbReference type="ARBA" id="ARBA00023136"/>
    </source>
</evidence>
<accession>A0AA41VT82</accession>
<evidence type="ECO:0000256" key="4">
    <source>
        <dbReference type="ARBA" id="ARBA00022989"/>
    </source>
</evidence>
<keyword evidence="5 6" id="KW-0472">Membrane</keyword>
<comment type="subcellular location">
    <subcellularLocation>
        <location evidence="1">Membrane</location>
        <topology evidence="1">Multi-pass membrane protein</topology>
    </subcellularLocation>
</comment>
<sequence length="243" mass="27629">MFTSQLSVLYISFILSIPILVSGIWLLIQSKETKCELVYLEVPLICCGLILLIVSALGVLGALLRQEWLVFVYWLVMRVTLWLLFGVTIWGLVVSNHGGGEVIKGSGFKEYKLETYHHWSKQQIHVENKWNDIKKCLQKRNVCESLSKEENLSPKQFYLQHLSAVQYGCYKPPTQCGLVYKSSTRYDSPVSFTSSNPNCTIWTNANLCLDCDSCKAGVLENMRIDWRLVGKISIICVVVLILI</sequence>
<evidence type="ECO:0000256" key="1">
    <source>
        <dbReference type="ARBA" id="ARBA00004141"/>
    </source>
</evidence>
<comment type="caution">
    <text evidence="7">The sequence shown here is derived from an EMBL/GenBank/DDBJ whole genome shotgun (WGS) entry which is preliminary data.</text>
</comment>
<dbReference type="GO" id="GO:0016020">
    <property type="term" value="C:membrane"/>
    <property type="evidence" value="ECO:0007669"/>
    <property type="project" value="UniProtKB-SubCell"/>
</dbReference>
<dbReference type="InterPro" id="IPR044991">
    <property type="entry name" value="TET_plant"/>
</dbReference>
<keyword evidence="8" id="KW-1185">Reference proteome</keyword>
<feature type="transmembrane region" description="Helical" evidence="6">
    <location>
        <begin position="6"/>
        <end position="28"/>
    </location>
</feature>
<keyword evidence="3 6" id="KW-0812">Transmembrane</keyword>
<dbReference type="AlphaFoldDB" id="A0AA41VT82"/>
<gene>
    <name evidence="7" type="ORF">MKW94_020945</name>
</gene>
<feature type="transmembrane region" description="Helical" evidence="6">
    <location>
        <begin position="40"/>
        <end position="64"/>
    </location>
</feature>
<protein>
    <recommendedName>
        <fullName evidence="9">Tetraspanin-8</fullName>
    </recommendedName>
</protein>
<dbReference type="PANTHER" id="PTHR32191">
    <property type="entry name" value="TETRASPANIN-8-RELATED"/>
    <property type="match status" value="1"/>
</dbReference>
<dbReference type="GO" id="GO:0009734">
    <property type="term" value="P:auxin-activated signaling pathway"/>
    <property type="evidence" value="ECO:0007669"/>
    <property type="project" value="InterPro"/>
</dbReference>
<evidence type="ECO:0000313" key="7">
    <source>
        <dbReference type="EMBL" id="MCL7046855.1"/>
    </source>
</evidence>